<dbReference type="Proteomes" id="UP001054945">
    <property type="component" value="Unassembled WGS sequence"/>
</dbReference>
<gene>
    <name evidence="1" type="ORF">CEXT_433831</name>
</gene>
<comment type="caution">
    <text evidence="1">The sequence shown here is derived from an EMBL/GenBank/DDBJ whole genome shotgun (WGS) entry which is preliminary data.</text>
</comment>
<name>A0AAV4TMP7_CAEEX</name>
<dbReference type="EMBL" id="BPLR01011447">
    <property type="protein sequence ID" value="GIY46627.1"/>
    <property type="molecule type" value="Genomic_DNA"/>
</dbReference>
<organism evidence="1 2">
    <name type="scientific">Caerostris extrusa</name>
    <name type="common">Bark spider</name>
    <name type="synonym">Caerostris bankana</name>
    <dbReference type="NCBI Taxonomy" id="172846"/>
    <lineage>
        <taxon>Eukaryota</taxon>
        <taxon>Metazoa</taxon>
        <taxon>Ecdysozoa</taxon>
        <taxon>Arthropoda</taxon>
        <taxon>Chelicerata</taxon>
        <taxon>Arachnida</taxon>
        <taxon>Araneae</taxon>
        <taxon>Araneomorphae</taxon>
        <taxon>Entelegynae</taxon>
        <taxon>Araneoidea</taxon>
        <taxon>Araneidae</taxon>
        <taxon>Caerostris</taxon>
    </lineage>
</organism>
<sequence>MRKLESIIDFKLVIVAPLATNICNCSAGKSFKSTDGVWGQWQEDLMANLCEESMIKHFCGTFPSFLVYDKQMGDPLSLLSSVIGVLFIQYLSTTWCLTVYEE</sequence>
<evidence type="ECO:0000313" key="2">
    <source>
        <dbReference type="Proteomes" id="UP001054945"/>
    </source>
</evidence>
<proteinExistence type="predicted"/>
<evidence type="ECO:0000313" key="1">
    <source>
        <dbReference type="EMBL" id="GIY46627.1"/>
    </source>
</evidence>
<dbReference type="AlphaFoldDB" id="A0AAV4TMP7"/>
<accession>A0AAV4TMP7</accession>
<keyword evidence="2" id="KW-1185">Reference proteome</keyword>
<protein>
    <submittedName>
        <fullName evidence="1">Uncharacterized protein</fullName>
    </submittedName>
</protein>
<reference evidence="1 2" key="1">
    <citation type="submission" date="2021-06" db="EMBL/GenBank/DDBJ databases">
        <title>Caerostris extrusa draft genome.</title>
        <authorList>
            <person name="Kono N."/>
            <person name="Arakawa K."/>
        </authorList>
    </citation>
    <scope>NUCLEOTIDE SEQUENCE [LARGE SCALE GENOMIC DNA]</scope>
</reference>